<keyword evidence="6 8" id="KW-0472">Membrane</keyword>
<name>A0A6A7VR35_9BACT</name>
<dbReference type="RefSeq" id="WP_153098737.1">
    <property type="nucleotide sequence ID" value="NZ_VZAU01000018.1"/>
</dbReference>
<evidence type="ECO:0000256" key="7">
    <source>
        <dbReference type="ARBA" id="ARBA00023237"/>
    </source>
</evidence>
<dbReference type="InterPro" id="IPR008969">
    <property type="entry name" value="CarboxyPept-like_regulatory"/>
</dbReference>
<dbReference type="Gene3D" id="2.170.130.10">
    <property type="entry name" value="TonB-dependent receptor, plug domain"/>
    <property type="match status" value="1"/>
</dbReference>
<evidence type="ECO:0000256" key="3">
    <source>
        <dbReference type="ARBA" id="ARBA00022452"/>
    </source>
</evidence>
<keyword evidence="5" id="KW-0732">Signal</keyword>
<dbReference type="NCBIfam" id="TIGR04057">
    <property type="entry name" value="SusC_RagA_signa"/>
    <property type="match status" value="1"/>
</dbReference>
<dbReference type="Pfam" id="PF07715">
    <property type="entry name" value="Plug"/>
    <property type="match status" value="1"/>
</dbReference>
<dbReference type="PANTHER" id="PTHR30069">
    <property type="entry name" value="TONB-DEPENDENT OUTER MEMBRANE RECEPTOR"/>
    <property type="match status" value="1"/>
</dbReference>
<dbReference type="AlphaFoldDB" id="A0A6A7VR35"/>
<protein>
    <submittedName>
        <fullName evidence="10">TonB-dependent receptor</fullName>
    </submittedName>
</protein>
<dbReference type="SUPFAM" id="SSF49464">
    <property type="entry name" value="Carboxypeptidase regulatory domain-like"/>
    <property type="match status" value="1"/>
</dbReference>
<keyword evidence="2 8" id="KW-0813">Transport</keyword>
<sequence length="1022" mass="112065">MFKRIALFVGGAILSCGVAFAQTSVTGKVVASEDGEPVIGASIKVAGTNTGTVTDVDGNFSLNVPAGSKLEITYIGMNSQTVKASSNMKIVLTSDNKSLDEVIVTGYGNFKKSSFTGAAASMSTAKLSDVPSLSVEDKLSGNIPGVSISSFSGQPGAMNYIRIRGMGSINAGNDPLIVIDGTPVNSGNLSGFNDAQTGSGYNGSGTNALSTLNSNDIESITVIKDAAAASLYGSRAANGVLVITTKSGSAGKTQVDFRSDWGFSNMAINYRPTLDGDSRRALIYQGLKNYAYDNIDGTTDASAAAFADANIDDYAAKPENGWANWRDALFKNGSNQNYQASVTGGNDKTKFYASLSYANQNGIVDRSGLERMTGNVNVSHRFGKFKLDASSMISSMHQNSAMDGGASFAGAISSAVWFLGPSNAIYDKNGNLLTKTDGAYNNGYNPIYENQHMSDRTNTTRSYSTLALEWNIWDNLKLREKVAYDYINSTEDVLWDKYCGNGSNSNGVMQRTYNEWTTMNTQTQLTYNKSFGAHNVDALLGFETEAWHNNNSYASGTDFPGNLYEFANSGDTSMQSYKYDSKMTSFLGRVNYNYNDLYYAGVSYRRDGSSRMARENRWGSFWSVSGAWRFGAEKFMDSIKDILSDGKIRVSYGVNGTLPSGLYSYMNLYKYGEYYNGSNGMGIIGVANKDLKWEQNKAWNFGLDLTFLNRISVTLDYYVRNTSNLIMNRPISMIPGYYDESSLLATMAQNVGSMRNQGIEVTISSTNIQKKDFLWTTSLNFGHNSNKVTELTGDDDKIISGALIHQVGKPYYSYYMYEYAGVDPETGLESYYINDGTENARKTTTNVAEANKTIVGHHEPTIEGGLSNFIKWKFIDFNFTLTYKLGGDSYDYATWLHDNGGTNALYGAIPSYYKLEDMWQKPGDNAKLPKFQAGYGKGVLSSRWLMPNDYLRLKNLTLGFSAPKEWISNLGLSKARVYFSANNLLTWKSKDLYVDPETPADGLCTFEMPALRTYTFGIELSF</sequence>
<dbReference type="GO" id="GO:0044718">
    <property type="term" value="P:siderophore transmembrane transport"/>
    <property type="evidence" value="ECO:0007669"/>
    <property type="project" value="TreeGrafter"/>
</dbReference>
<dbReference type="GO" id="GO:0015344">
    <property type="term" value="F:siderophore uptake transmembrane transporter activity"/>
    <property type="evidence" value="ECO:0007669"/>
    <property type="project" value="TreeGrafter"/>
</dbReference>
<dbReference type="Proteomes" id="UP000406735">
    <property type="component" value="Unassembled WGS sequence"/>
</dbReference>
<keyword evidence="4 8" id="KW-0812">Transmembrane</keyword>
<evidence type="ECO:0000256" key="5">
    <source>
        <dbReference type="ARBA" id="ARBA00022729"/>
    </source>
</evidence>
<dbReference type="InterPro" id="IPR039426">
    <property type="entry name" value="TonB-dep_rcpt-like"/>
</dbReference>
<proteinExistence type="inferred from homology"/>
<organism evidence="10 11">
    <name type="scientific">Segatella copri</name>
    <dbReference type="NCBI Taxonomy" id="165179"/>
    <lineage>
        <taxon>Bacteria</taxon>
        <taxon>Pseudomonadati</taxon>
        <taxon>Bacteroidota</taxon>
        <taxon>Bacteroidia</taxon>
        <taxon>Bacteroidales</taxon>
        <taxon>Prevotellaceae</taxon>
        <taxon>Segatella</taxon>
    </lineage>
</organism>
<dbReference type="EMBL" id="VZCY01000017">
    <property type="protein sequence ID" value="MQN08776.1"/>
    <property type="molecule type" value="Genomic_DNA"/>
</dbReference>
<reference evidence="10 11" key="1">
    <citation type="submission" date="2019-09" db="EMBL/GenBank/DDBJ databases">
        <title>Distinct polysaccharide growth profiles of human intestinal Prevotella copri isolates.</title>
        <authorList>
            <person name="Fehlner-Peach H."/>
            <person name="Magnabosco C."/>
            <person name="Raghavan V."/>
            <person name="Scher J.U."/>
            <person name="Tett A."/>
            <person name="Cox L.M."/>
            <person name="Gottsegen C."/>
            <person name="Watters A."/>
            <person name="Wiltshire- Gordon J.D."/>
            <person name="Segata N."/>
            <person name="Bonneau R."/>
            <person name="Littman D.R."/>
        </authorList>
    </citation>
    <scope>NUCLEOTIDE SEQUENCE [LARGE SCALE GENOMIC DNA]</scope>
    <source>
        <strain evidence="11">iK21513</strain>
    </source>
</reference>
<dbReference type="Pfam" id="PF13715">
    <property type="entry name" value="CarbopepD_reg_2"/>
    <property type="match status" value="1"/>
</dbReference>
<evidence type="ECO:0000256" key="6">
    <source>
        <dbReference type="ARBA" id="ARBA00023136"/>
    </source>
</evidence>
<dbReference type="PROSITE" id="PS51257">
    <property type="entry name" value="PROKAR_LIPOPROTEIN"/>
    <property type="match status" value="1"/>
</dbReference>
<evidence type="ECO:0000256" key="4">
    <source>
        <dbReference type="ARBA" id="ARBA00022692"/>
    </source>
</evidence>
<dbReference type="InterPro" id="IPR023996">
    <property type="entry name" value="TonB-dep_OMP_SusC/RagA"/>
</dbReference>
<comment type="similarity">
    <text evidence="8">Belongs to the TonB-dependent receptor family.</text>
</comment>
<dbReference type="InterPro" id="IPR036942">
    <property type="entry name" value="Beta-barrel_TonB_sf"/>
</dbReference>
<evidence type="ECO:0000313" key="11">
    <source>
        <dbReference type="Proteomes" id="UP000406735"/>
    </source>
</evidence>
<dbReference type="FunFam" id="2.60.40.1120:FF:000003">
    <property type="entry name" value="Outer membrane protein Omp121"/>
    <property type="match status" value="1"/>
</dbReference>
<dbReference type="SUPFAM" id="SSF56935">
    <property type="entry name" value="Porins"/>
    <property type="match status" value="1"/>
</dbReference>
<feature type="domain" description="TonB-dependent receptor plug" evidence="9">
    <location>
        <begin position="112"/>
        <end position="240"/>
    </location>
</feature>
<accession>A0A6A7VR35</accession>
<keyword evidence="3 8" id="KW-1134">Transmembrane beta strand</keyword>
<dbReference type="PROSITE" id="PS52016">
    <property type="entry name" value="TONB_DEPENDENT_REC_3"/>
    <property type="match status" value="1"/>
</dbReference>
<evidence type="ECO:0000259" key="9">
    <source>
        <dbReference type="Pfam" id="PF07715"/>
    </source>
</evidence>
<dbReference type="InterPro" id="IPR012910">
    <property type="entry name" value="Plug_dom"/>
</dbReference>
<comment type="caution">
    <text evidence="10">The sequence shown here is derived from an EMBL/GenBank/DDBJ whole genome shotgun (WGS) entry which is preliminary data.</text>
</comment>
<dbReference type="Gene3D" id="2.60.40.1120">
    <property type="entry name" value="Carboxypeptidase-like, regulatory domain"/>
    <property type="match status" value="1"/>
</dbReference>
<comment type="subcellular location">
    <subcellularLocation>
        <location evidence="1 8">Cell outer membrane</location>
        <topology evidence="1 8">Multi-pass membrane protein</topology>
    </subcellularLocation>
</comment>
<dbReference type="GO" id="GO:0009279">
    <property type="term" value="C:cell outer membrane"/>
    <property type="evidence" value="ECO:0007669"/>
    <property type="project" value="UniProtKB-SubCell"/>
</dbReference>
<gene>
    <name evidence="10" type="ORF">F7D97_02270</name>
</gene>
<dbReference type="NCBIfam" id="TIGR04056">
    <property type="entry name" value="OMP_RagA_SusC"/>
    <property type="match status" value="1"/>
</dbReference>
<evidence type="ECO:0000256" key="8">
    <source>
        <dbReference type="PROSITE-ProRule" id="PRU01360"/>
    </source>
</evidence>
<evidence type="ECO:0000256" key="2">
    <source>
        <dbReference type="ARBA" id="ARBA00022448"/>
    </source>
</evidence>
<dbReference type="PANTHER" id="PTHR30069:SF29">
    <property type="entry name" value="HEMOGLOBIN AND HEMOGLOBIN-HAPTOGLOBIN-BINDING PROTEIN 1-RELATED"/>
    <property type="match status" value="1"/>
</dbReference>
<keyword evidence="7 8" id="KW-0998">Cell outer membrane</keyword>
<dbReference type="InterPro" id="IPR037066">
    <property type="entry name" value="Plug_dom_sf"/>
</dbReference>
<evidence type="ECO:0000313" key="10">
    <source>
        <dbReference type="EMBL" id="MQN08776.1"/>
    </source>
</evidence>
<evidence type="ECO:0000256" key="1">
    <source>
        <dbReference type="ARBA" id="ARBA00004571"/>
    </source>
</evidence>
<keyword evidence="10" id="KW-0675">Receptor</keyword>
<dbReference type="InterPro" id="IPR023997">
    <property type="entry name" value="TonB-dep_OMP_SusC/RagA_CS"/>
</dbReference>
<dbReference type="Gene3D" id="2.40.170.20">
    <property type="entry name" value="TonB-dependent receptor, beta-barrel domain"/>
    <property type="match status" value="1"/>
</dbReference>